<organism evidence="3 4">
    <name type="scientific">Neorhizobium huautlense</name>
    <dbReference type="NCBI Taxonomy" id="67774"/>
    <lineage>
        <taxon>Bacteria</taxon>
        <taxon>Pseudomonadati</taxon>
        <taxon>Pseudomonadota</taxon>
        <taxon>Alphaproteobacteria</taxon>
        <taxon>Hyphomicrobiales</taxon>
        <taxon>Rhizobiaceae</taxon>
        <taxon>Rhizobium/Agrobacterium group</taxon>
        <taxon>Neorhizobium</taxon>
    </lineage>
</organism>
<gene>
    <name evidence="3" type="ORF">J2T09_000180</name>
</gene>
<reference evidence="3 4" key="1">
    <citation type="submission" date="2023-07" db="EMBL/GenBank/DDBJ databases">
        <title>Sorghum-associated microbial communities from plants grown in Nebraska, USA.</title>
        <authorList>
            <person name="Schachtman D."/>
        </authorList>
    </citation>
    <scope>NUCLEOTIDE SEQUENCE [LARGE SCALE GENOMIC DNA]</scope>
    <source>
        <strain evidence="3 4">DS1307</strain>
    </source>
</reference>
<dbReference type="PANTHER" id="PTHR30466">
    <property type="entry name" value="FLAVIN REDUCTASE"/>
    <property type="match status" value="1"/>
</dbReference>
<dbReference type="GO" id="GO:0016491">
    <property type="term" value="F:oxidoreductase activity"/>
    <property type="evidence" value="ECO:0007669"/>
    <property type="project" value="UniProtKB-KW"/>
</dbReference>
<dbReference type="InterPro" id="IPR002563">
    <property type="entry name" value="Flavin_Rdtase-like_dom"/>
</dbReference>
<dbReference type="Pfam" id="PF01613">
    <property type="entry name" value="Flavin_Reduct"/>
    <property type="match status" value="1"/>
</dbReference>
<dbReference type="InterPro" id="IPR012349">
    <property type="entry name" value="Split_barrel_FMN-bd"/>
</dbReference>
<evidence type="ECO:0000313" key="3">
    <source>
        <dbReference type="EMBL" id="MDP9835439.1"/>
    </source>
</evidence>
<keyword evidence="4" id="KW-1185">Reference proteome</keyword>
<dbReference type="EC" id="1.5.1.-" evidence="3"/>
<dbReference type="SUPFAM" id="SSF50475">
    <property type="entry name" value="FMN-binding split barrel"/>
    <property type="match status" value="1"/>
</dbReference>
<evidence type="ECO:0000313" key="4">
    <source>
        <dbReference type="Proteomes" id="UP001241472"/>
    </source>
</evidence>
<name>A0ABT9PLV0_9HYPH</name>
<accession>A0ABT9PLV0</accession>
<protein>
    <submittedName>
        <fullName evidence="3">Flavin reductase</fullName>
        <ecNumber evidence="3">1.5.1.-</ecNumber>
    </submittedName>
</protein>
<dbReference type="Gene3D" id="2.30.110.10">
    <property type="entry name" value="Electron Transport, Fmn-binding Protein, Chain A"/>
    <property type="match status" value="1"/>
</dbReference>
<keyword evidence="1 3" id="KW-0560">Oxidoreductase</keyword>
<dbReference type="RefSeq" id="WP_306830078.1">
    <property type="nucleotide sequence ID" value="NZ_JAUSRF010000001.1"/>
</dbReference>
<dbReference type="SMART" id="SM00903">
    <property type="entry name" value="Flavin_Reduct"/>
    <property type="match status" value="1"/>
</dbReference>
<dbReference type="EMBL" id="JAUSRF010000001">
    <property type="protein sequence ID" value="MDP9835439.1"/>
    <property type="molecule type" value="Genomic_DNA"/>
</dbReference>
<comment type="caution">
    <text evidence="3">The sequence shown here is derived from an EMBL/GenBank/DDBJ whole genome shotgun (WGS) entry which is preliminary data.</text>
</comment>
<dbReference type="PANTHER" id="PTHR30466:SF1">
    <property type="entry name" value="FMN REDUCTASE (NADH) RUTF"/>
    <property type="match status" value="1"/>
</dbReference>
<dbReference type="InterPro" id="IPR050268">
    <property type="entry name" value="NADH-dep_flavin_reductase"/>
</dbReference>
<evidence type="ECO:0000259" key="2">
    <source>
        <dbReference type="SMART" id="SM00903"/>
    </source>
</evidence>
<proteinExistence type="predicted"/>
<dbReference type="Proteomes" id="UP001241472">
    <property type="component" value="Unassembled WGS sequence"/>
</dbReference>
<sequence length="166" mass="17611">MTPQEDAETARLAFRDAMSRLAAAVHVVTTDGPAGRAGFTASAVTSVTDTPPTLLVCLNRASSVAGLFEKNDVLCVNTLTSAQENISRAFGGSTPQAERFAAGEWETGDTGAPVLKDALVSFDCRIESAVASGTHHVLFCQVLGMQTGADDDEALVYFRRRYHSLD</sequence>
<evidence type="ECO:0000256" key="1">
    <source>
        <dbReference type="ARBA" id="ARBA00023002"/>
    </source>
</evidence>
<feature type="domain" description="Flavin reductase like" evidence="2">
    <location>
        <begin position="18"/>
        <end position="164"/>
    </location>
</feature>